<evidence type="ECO:0000256" key="2">
    <source>
        <dbReference type="ARBA" id="ARBA00023125"/>
    </source>
</evidence>
<feature type="domain" description="HTH lacI-type" evidence="4">
    <location>
        <begin position="6"/>
        <end position="60"/>
    </location>
</feature>
<evidence type="ECO:0000256" key="3">
    <source>
        <dbReference type="ARBA" id="ARBA00023163"/>
    </source>
</evidence>
<dbReference type="Gene3D" id="1.10.260.40">
    <property type="entry name" value="lambda repressor-like DNA-binding domains"/>
    <property type="match status" value="1"/>
</dbReference>
<proteinExistence type="predicted"/>
<gene>
    <name evidence="5" type="ORF">J4051_14375</name>
</gene>
<evidence type="ECO:0000313" key="6">
    <source>
        <dbReference type="Proteomes" id="UP000681315"/>
    </source>
</evidence>
<dbReference type="SMART" id="SM00354">
    <property type="entry name" value="HTH_LACI"/>
    <property type="match status" value="1"/>
</dbReference>
<dbReference type="Proteomes" id="UP000681315">
    <property type="component" value="Unassembled WGS sequence"/>
</dbReference>
<dbReference type="RefSeq" id="WP_208234577.1">
    <property type="nucleotide sequence ID" value="NZ_JAGEVG010000017.1"/>
</dbReference>
<dbReference type="InterPro" id="IPR010982">
    <property type="entry name" value="Lambda_DNA-bd_dom_sf"/>
</dbReference>
<dbReference type="PROSITE" id="PS50932">
    <property type="entry name" value="HTH_LACI_2"/>
    <property type="match status" value="1"/>
</dbReference>
<protein>
    <submittedName>
        <fullName evidence="5">LacI family DNA-binding transcriptional regulator</fullName>
    </submittedName>
</protein>
<keyword evidence="2 5" id="KW-0238">DNA-binding</keyword>
<evidence type="ECO:0000259" key="4">
    <source>
        <dbReference type="PROSITE" id="PS50932"/>
    </source>
</evidence>
<name>A0ABS3SUR6_9FLAO</name>
<dbReference type="InterPro" id="IPR000843">
    <property type="entry name" value="HTH_LacI"/>
</dbReference>
<keyword evidence="3" id="KW-0804">Transcription</keyword>
<comment type="caution">
    <text evidence="5">The sequence shown here is derived from an EMBL/GenBank/DDBJ whole genome shotgun (WGS) entry which is preliminary data.</text>
</comment>
<reference evidence="5 6" key="1">
    <citation type="submission" date="2021-03" db="EMBL/GenBank/DDBJ databases">
        <title>Gelidibacter sp. nov., isolated from costal sediment.</title>
        <authorList>
            <person name="Lun K.-Y."/>
        </authorList>
    </citation>
    <scope>NUCLEOTIDE SEQUENCE [LARGE SCALE GENOMIC DNA]</scope>
    <source>
        <strain evidence="5 6">DF109</strain>
    </source>
</reference>
<dbReference type="PANTHER" id="PTHR30146:SF109">
    <property type="entry name" value="HTH-TYPE TRANSCRIPTIONAL REGULATOR GALS"/>
    <property type="match status" value="1"/>
</dbReference>
<accession>A0ABS3SUR6</accession>
<dbReference type="EMBL" id="JAGEVG010000017">
    <property type="protein sequence ID" value="MBO3099463.1"/>
    <property type="molecule type" value="Genomic_DNA"/>
</dbReference>
<dbReference type="SUPFAM" id="SSF47413">
    <property type="entry name" value="lambda repressor-like DNA-binding domains"/>
    <property type="match status" value="1"/>
</dbReference>
<sequence>MHPAAITLKKISRLSGYSVSTVSKALNDKKDINIETRATILSIAKKHNYVPNYYAIALRKQQTKTLAVIMPHTSDKFYGHLLSEIQNMTFDLGYRLLVFQSFESIQKEKDCFKIINDGSVNGVLIITTLNNECLIEKLEVENMVPTVLWKLSQPILDDDLILDEIKMYFNQLLDKIF</sequence>
<evidence type="ECO:0000313" key="5">
    <source>
        <dbReference type="EMBL" id="MBO3099463.1"/>
    </source>
</evidence>
<dbReference type="PANTHER" id="PTHR30146">
    <property type="entry name" value="LACI-RELATED TRANSCRIPTIONAL REPRESSOR"/>
    <property type="match status" value="1"/>
</dbReference>
<dbReference type="GO" id="GO:0003677">
    <property type="term" value="F:DNA binding"/>
    <property type="evidence" value="ECO:0007669"/>
    <property type="project" value="UniProtKB-KW"/>
</dbReference>
<dbReference type="SUPFAM" id="SSF53822">
    <property type="entry name" value="Periplasmic binding protein-like I"/>
    <property type="match status" value="1"/>
</dbReference>
<organism evidence="5 6">
    <name type="scientific">Gelidibacter pelagius</name>
    <dbReference type="NCBI Taxonomy" id="2819985"/>
    <lineage>
        <taxon>Bacteria</taxon>
        <taxon>Pseudomonadati</taxon>
        <taxon>Bacteroidota</taxon>
        <taxon>Flavobacteriia</taxon>
        <taxon>Flavobacteriales</taxon>
        <taxon>Flavobacteriaceae</taxon>
        <taxon>Gelidibacter</taxon>
    </lineage>
</organism>
<dbReference type="InterPro" id="IPR028082">
    <property type="entry name" value="Peripla_BP_I"/>
</dbReference>
<keyword evidence="1" id="KW-0805">Transcription regulation</keyword>
<evidence type="ECO:0000256" key="1">
    <source>
        <dbReference type="ARBA" id="ARBA00023015"/>
    </source>
</evidence>
<dbReference type="CDD" id="cd01392">
    <property type="entry name" value="HTH_LacI"/>
    <property type="match status" value="1"/>
</dbReference>
<dbReference type="Pfam" id="PF00356">
    <property type="entry name" value="LacI"/>
    <property type="match status" value="1"/>
</dbReference>
<dbReference type="Gene3D" id="3.40.50.2300">
    <property type="match status" value="1"/>
</dbReference>
<keyword evidence="6" id="KW-1185">Reference proteome</keyword>